<reference evidence="1 2" key="1">
    <citation type="submission" date="2018-01" db="EMBL/GenBank/DDBJ databases">
        <authorList>
            <person name="Gaut B.S."/>
            <person name="Morton B.R."/>
            <person name="Clegg M.T."/>
            <person name="Duvall M.R."/>
        </authorList>
    </citation>
    <scope>NUCLEOTIDE SEQUENCE [LARGE SCALE GENOMIC DNA]</scope>
    <source>
        <strain evidence="1">Cupriavidus taiwanensis LMG 19425</strain>
        <plasmid evidence="2">Plasmid iii</plasmid>
    </source>
</reference>
<evidence type="ECO:0000313" key="1">
    <source>
        <dbReference type="EMBL" id="SPK77611.1"/>
    </source>
</evidence>
<accession>A0A375IU05</accession>
<organism evidence="1 2">
    <name type="scientific">Cupriavidus taiwanensis</name>
    <dbReference type="NCBI Taxonomy" id="164546"/>
    <lineage>
        <taxon>Bacteria</taxon>
        <taxon>Pseudomonadati</taxon>
        <taxon>Pseudomonadota</taxon>
        <taxon>Betaproteobacteria</taxon>
        <taxon>Burkholderiales</taxon>
        <taxon>Burkholderiaceae</taxon>
        <taxon>Cupriavidus</taxon>
    </lineage>
</organism>
<geneLocation type="plasmid" evidence="1">
    <name>III</name>
</geneLocation>
<name>A0A375IU05_9BURK</name>
<dbReference type="EMBL" id="LT991978">
    <property type="protein sequence ID" value="SPK77611.1"/>
    <property type="molecule type" value="Genomic_DNA"/>
</dbReference>
<sequence>MKAGDASSSGREQLTCPGSYWRPWASKASIHRIRQAHGLAAPAPCQQERYDASELRPSALGPEGIQFSLWLEESTRTRQGNQMPGLLG</sequence>
<keyword evidence="1" id="KW-0614">Plasmid</keyword>
<proteinExistence type="predicted"/>
<dbReference type="AlphaFoldDB" id="A0A375IU05"/>
<protein>
    <submittedName>
        <fullName evidence="1">Uncharacterized protein</fullName>
    </submittedName>
</protein>
<evidence type="ECO:0000313" key="2">
    <source>
        <dbReference type="Proteomes" id="UP000255505"/>
    </source>
</evidence>
<gene>
    <name evidence="1" type="ORF">CT19425_P50062</name>
</gene>
<dbReference type="Proteomes" id="UP000255505">
    <property type="component" value="Plasmid III"/>
</dbReference>